<evidence type="ECO:0000313" key="1">
    <source>
        <dbReference type="EMBL" id="CAG7580187.1"/>
    </source>
</evidence>
<dbReference type="EMBL" id="OU342829">
    <property type="protein sequence ID" value="CAG7580187.1"/>
    <property type="molecule type" value="Genomic_DNA"/>
</dbReference>
<proteinExistence type="predicted"/>
<reference evidence="1" key="1">
    <citation type="submission" date="2021-06" db="EMBL/GenBank/DDBJ databases">
        <authorList>
            <person name="Gannon L."/>
            <person name="Redgwell R T."/>
            <person name="Michniewski S."/>
            <person name="Harrison D C."/>
            <person name="Millard A."/>
        </authorList>
    </citation>
    <scope>NUCLEOTIDE SEQUENCE</scope>
</reference>
<accession>A0A8D9C8N9</accession>
<gene>
    <name evidence="1" type="ORF">SLAVMIC_00290</name>
</gene>
<name>A0A8D9C8N9_9VIRU</name>
<sequence length="120" mass="14554">MENEKDKDKDKIREERIDHLLGKIEKTDKDKEKDALRLEKSEFICTNKWCKAKYFIERFKYYENHVTTCDKCRSFDNELSGGTTFTKKEYHGNRHDNMPHQVDFKFSDYVKGKWGKFWGK</sequence>
<protein>
    <submittedName>
        <fullName evidence="1">Uncharacterized protein</fullName>
    </submittedName>
</protein>
<organism evidence="1">
    <name type="scientific">uncultured marine phage</name>
    <dbReference type="NCBI Taxonomy" id="707152"/>
    <lineage>
        <taxon>Viruses</taxon>
        <taxon>environmental samples</taxon>
    </lineage>
</organism>